<sequence length="24" mass="2682">QIESDEDLLGLDVYIEDGEDDGQN</sequence>
<feature type="region of interest" description="Disordered" evidence="1">
    <location>
        <begin position="1"/>
        <end position="24"/>
    </location>
</feature>
<dbReference type="EMBL" id="AZMM01018208">
    <property type="protein sequence ID" value="ETJ22808.1"/>
    <property type="molecule type" value="Genomic_DNA"/>
</dbReference>
<protein>
    <submittedName>
        <fullName evidence="2">Uncharacterized protein</fullName>
    </submittedName>
</protein>
<dbReference type="AlphaFoldDB" id="W1WXI8"/>
<gene>
    <name evidence="2" type="ORF">Q604_UNBC18208G0001</name>
</gene>
<organism evidence="2">
    <name type="scientific">human gut metagenome</name>
    <dbReference type="NCBI Taxonomy" id="408170"/>
    <lineage>
        <taxon>unclassified sequences</taxon>
        <taxon>metagenomes</taxon>
        <taxon>organismal metagenomes</taxon>
    </lineage>
</organism>
<accession>W1WXI8</accession>
<evidence type="ECO:0000313" key="2">
    <source>
        <dbReference type="EMBL" id="ETJ22808.1"/>
    </source>
</evidence>
<proteinExistence type="predicted"/>
<feature type="non-terminal residue" evidence="2">
    <location>
        <position position="1"/>
    </location>
</feature>
<evidence type="ECO:0000256" key="1">
    <source>
        <dbReference type="SAM" id="MobiDB-lite"/>
    </source>
</evidence>
<comment type="caution">
    <text evidence="2">The sequence shown here is derived from an EMBL/GenBank/DDBJ whole genome shotgun (WGS) entry which is preliminary data.</text>
</comment>
<name>W1WXI8_9ZZZZ</name>
<reference evidence="2" key="1">
    <citation type="submission" date="2013-12" db="EMBL/GenBank/DDBJ databases">
        <title>A Varibaculum cambriense genome reconstructed from a premature infant gut community with otherwise low bacterial novelty that shifts toward anaerobic metabolism during the third week of life.</title>
        <authorList>
            <person name="Brown C.T."/>
            <person name="Sharon I."/>
            <person name="Thomas B.C."/>
            <person name="Castelle C.J."/>
            <person name="Morowitz M.J."/>
            <person name="Banfield J.F."/>
        </authorList>
    </citation>
    <scope>NUCLEOTIDE SEQUENCE</scope>
</reference>